<dbReference type="Gene3D" id="1.25.10.10">
    <property type="entry name" value="Leucine-rich Repeat Variant"/>
    <property type="match status" value="2"/>
</dbReference>
<keyword evidence="4" id="KW-1185">Reference proteome</keyword>
<organism evidence="3 4">
    <name type="scientific">Escallonia rubra</name>
    <dbReference type="NCBI Taxonomy" id="112253"/>
    <lineage>
        <taxon>Eukaryota</taxon>
        <taxon>Viridiplantae</taxon>
        <taxon>Streptophyta</taxon>
        <taxon>Embryophyta</taxon>
        <taxon>Tracheophyta</taxon>
        <taxon>Spermatophyta</taxon>
        <taxon>Magnoliopsida</taxon>
        <taxon>eudicotyledons</taxon>
        <taxon>Gunneridae</taxon>
        <taxon>Pentapetalae</taxon>
        <taxon>asterids</taxon>
        <taxon>campanulids</taxon>
        <taxon>Escalloniales</taxon>
        <taxon>Escalloniaceae</taxon>
        <taxon>Escallonia</taxon>
    </lineage>
</organism>
<evidence type="ECO:0000313" key="3">
    <source>
        <dbReference type="EMBL" id="KAK2981971.1"/>
    </source>
</evidence>
<dbReference type="InterPro" id="IPR011989">
    <property type="entry name" value="ARM-like"/>
</dbReference>
<gene>
    <name evidence="3" type="ORF">RJ640_019191</name>
</gene>
<name>A0AA88RMI4_9ASTE</name>
<dbReference type="InterPro" id="IPR025283">
    <property type="entry name" value="DUF4042"/>
</dbReference>
<accession>A0AA88RMI4</accession>
<evidence type="ECO:0000259" key="2">
    <source>
        <dbReference type="Pfam" id="PF13251"/>
    </source>
</evidence>
<dbReference type="SUPFAM" id="SSF48371">
    <property type="entry name" value="ARM repeat"/>
    <property type="match status" value="1"/>
</dbReference>
<dbReference type="InterPro" id="IPR052107">
    <property type="entry name" value="HEAT6"/>
</dbReference>
<dbReference type="Proteomes" id="UP001187471">
    <property type="component" value="Unassembled WGS sequence"/>
</dbReference>
<dbReference type="InterPro" id="IPR016024">
    <property type="entry name" value="ARM-type_fold"/>
</dbReference>
<evidence type="ECO:0000256" key="1">
    <source>
        <dbReference type="SAM" id="MobiDB-lite"/>
    </source>
</evidence>
<feature type="compositionally biased region" description="Polar residues" evidence="1">
    <location>
        <begin position="311"/>
        <end position="325"/>
    </location>
</feature>
<feature type="region of interest" description="Disordered" evidence="1">
    <location>
        <begin position="311"/>
        <end position="338"/>
    </location>
</feature>
<dbReference type="AlphaFoldDB" id="A0AA88RMI4"/>
<proteinExistence type="predicted"/>
<dbReference type="Pfam" id="PF13251">
    <property type="entry name" value="DUF4042"/>
    <property type="match status" value="1"/>
</dbReference>
<sequence length="1204" mass="132879">MAASIRSWRIAFLTLRDETLTSQPTPTLINHLIFSQSDALITAAPALPPHENYFFRFVFAHLTVFCFGLSAKVIVFYSCPHFLQIHSVSRNVSLEFTSTSWALVLESFGRIIVILLCRAGTQEGSINNDVITSIKQCLESLRCLFSVYQRTSLLSEVAELLNLLLNILSCSHELIYSSISSGNQRFTGEYGKRIPGYNSLREIQATSFTMISEVFSRAGTYLQVDNWQSTIEVLRKVMDALASKGLLVEDNFMARYYNSLLHCLHLILMDPKGVLSDHVAGFVAVLKMFLNYGLTSKSQTLMAMVGQKEVTSTNPRSNLSESNGSARGPYRPPHLRKKDHKNLQLKESLCFTDHESSTVDDLSSDSDYSDSDVPGKDAYNICCRKARVAAIICIQDLCRADPKSFTSQWTMLLPSSDVLQQRKYEATLMTCLLFDPYLKARITSALTLATMLDGPASIFLQVAEYKESTKCGSFMALSSTLGQILMQLHAGLLHLIRHESHPGLLASILKNLMLLISSTPIIDVVELSGSGVNIAYRRSGHWRTCSYSRMPTELLPTVISSLQSRVQEGFLSQSDQTGLLAAAMNCLTTALSAPPSSLKVKDMFIAELAAGFFEDQGKTGVLSTLFRLSKQVTVPAVGFEALQALRAVAHNYPSIMVLCWEQVTSVVHGFLEPSSPEGPIRWKVNEGTTTGSNGEKITVAAIKVLDECLRAISGFEGTEDLDDKLLDGPFTSDYVKMKTISSAPAYGSRTLSGTEVEPETRQSMNEQWSEVIEKHMPLILRHTSPMVRSASVTCFAGLTSSAFFSLSREKQCFIITSSISAALDDEVPSVRSAACRAIGVISCFPQISQSPEILDKFIHAAEINTHDPLVSVRITASWALANMCDSLRHCINSFCPTRFSVDSDGSSPSIALLVDCALRLTKDGDKIKANGVRALGNLSRFLQLSSQSGFSDKPMEGMSLSLITGGTGKLSASRNGKNSHVQLPPLEEYCWLDKMVQAFLSCVTTGNVKVQWNVCHALSNLFLNETLKLRDMDWAPSVFSILLLLLRDSSNFKIRIQAAAALAVPATIVDYGISFSDIVQGLEHVLENLSSDQILSPSSFKYRVALEKQLTSTMLHVLGLASTTDHQSTRDFLVKKASFLEEWLKKLCSCMGETSTRFEGKQNPTWNQKKEVIAKAIKSLVEVYESRNHHAIALRFDKLENSMR</sequence>
<dbReference type="EMBL" id="JAVXUO010001480">
    <property type="protein sequence ID" value="KAK2981971.1"/>
    <property type="molecule type" value="Genomic_DNA"/>
</dbReference>
<reference evidence="3" key="1">
    <citation type="submission" date="2022-12" db="EMBL/GenBank/DDBJ databases">
        <title>Draft genome assemblies for two species of Escallonia (Escalloniales).</title>
        <authorList>
            <person name="Chanderbali A."/>
            <person name="Dervinis C."/>
            <person name="Anghel I."/>
            <person name="Soltis D."/>
            <person name="Soltis P."/>
            <person name="Zapata F."/>
        </authorList>
    </citation>
    <scope>NUCLEOTIDE SEQUENCE</scope>
    <source>
        <strain evidence="3">UCBG92.1500</strain>
        <tissue evidence="3">Leaf</tissue>
    </source>
</reference>
<evidence type="ECO:0000313" key="4">
    <source>
        <dbReference type="Proteomes" id="UP001187471"/>
    </source>
</evidence>
<protein>
    <recommendedName>
        <fullName evidence="2">DUF4042 domain-containing protein</fullName>
    </recommendedName>
</protein>
<dbReference type="PANTHER" id="PTHR13366">
    <property type="entry name" value="MALARIA ANTIGEN-RELATED"/>
    <property type="match status" value="1"/>
</dbReference>
<dbReference type="PANTHER" id="PTHR13366:SF0">
    <property type="entry name" value="HEAT REPEAT-CONTAINING PROTEIN 6"/>
    <property type="match status" value="1"/>
</dbReference>
<comment type="caution">
    <text evidence="3">The sequence shown here is derived from an EMBL/GenBank/DDBJ whole genome shotgun (WGS) entry which is preliminary data.</text>
</comment>
<feature type="domain" description="DUF4042" evidence="2">
    <location>
        <begin position="385"/>
        <end position="520"/>
    </location>
</feature>